<dbReference type="GeneID" id="17297412"/>
<reference evidence="2 4" key="1">
    <citation type="journal article" date="2012" name="Nature">
        <title>Algal genomes reveal evolutionary mosaicism and the fate of nucleomorphs.</title>
        <authorList>
            <consortium name="DOE Joint Genome Institute"/>
            <person name="Curtis B.A."/>
            <person name="Tanifuji G."/>
            <person name="Burki F."/>
            <person name="Gruber A."/>
            <person name="Irimia M."/>
            <person name="Maruyama S."/>
            <person name="Arias M.C."/>
            <person name="Ball S.G."/>
            <person name="Gile G.H."/>
            <person name="Hirakawa Y."/>
            <person name="Hopkins J.F."/>
            <person name="Kuo A."/>
            <person name="Rensing S.A."/>
            <person name="Schmutz J."/>
            <person name="Symeonidi A."/>
            <person name="Elias M."/>
            <person name="Eveleigh R.J."/>
            <person name="Herman E.K."/>
            <person name="Klute M.J."/>
            <person name="Nakayama T."/>
            <person name="Obornik M."/>
            <person name="Reyes-Prieto A."/>
            <person name="Armbrust E.V."/>
            <person name="Aves S.J."/>
            <person name="Beiko R.G."/>
            <person name="Coutinho P."/>
            <person name="Dacks J.B."/>
            <person name="Durnford D.G."/>
            <person name="Fast N.M."/>
            <person name="Green B.R."/>
            <person name="Grisdale C.J."/>
            <person name="Hempel F."/>
            <person name="Henrissat B."/>
            <person name="Hoppner M.P."/>
            <person name="Ishida K."/>
            <person name="Kim E."/>
            <person name="Koreny L."/>
            <person name="Kroth P.G."/>
            <person name="Liu Y."/>
            <person name="Malik S.B."/>
            <person name="Maier U.G."/>
            <person name="McRose D."/>
            <person name="Mock T."/>
            <person name="Neilson J.A."/>
            <person name="Onodera N.T."/>
            <person name="Poole A.M."/>
            <person name="Pritham E.J."/>
            <person name="Richards T.A."/>
            <person name="Rocap G."/>
            <person name="Roy S.W."/>
            <person name="Sarai C."/>
            <person name="Schaack S."/>
            <person name="Shirato S."/>
            <person name="Slamovits C.H."/>
            <person name="Spencer D.F."/>
            <person name="Suzuki S."/>
            <person name="Worden A.Z."/>
            <person name="Zauner S."/>
            <person name="Barry K."/>
            <person name="Bell C."/>
            <person name="Bharti A.K."/>
            <person name="Crow J.A."/>
            <person name="Grimwood J."/>
            <person name="Kramer R."/>
            <person name="Lindquist E."/>
            <person name="Lucas S."/>
            <person name="Salamov A."/>
            <person name="McFadden G.I."/>
            <person name="Lane C.E."/>
            <person name="Keeling P.J."/>
            <person name="Gray M.W."/>
            <person name="Grigoriev I.V."/>
            <person name="Archibald J.M."/>
        </authorList>
    </citation>
    <scope>NUCLEOTIDE SEQUENCE</scope>
    <source>
        <strain evidence="2 4">CCMP2712</strain>
    </source>
</reference>
<dbReference type="GO" id="GO:0004383">
    <property type="term" value="F:guanylate cyclase activity"/>
    <property type="evidence" value="ECO:0007669"/>
    <property type="project" value="TreeGrafter"/>
</dbReference>
<dbReference type="PaxDb" id="55529-EKX40652"/>
<dbReference type="CDD" id="cd07302">
    <property type="entry name" value="CHD"/>
    <property type="match status" value="1"/>
</dbReference>
<dbReference type="GO" id="GO:0008074">
    <property type="term" value="C:guanylate cyclase complex, soluble"/>
    <property type="evidence" value="ECO:0007669"/>
    <property type="project" value="TreeGrafter"/>
</dbReference>
<accession>L1IX11</accession>
<dbReference type="InterPro" id="IPR001054">
    <property type="entry name" value="A/G_cyclase"/>
</dbReference>
<feature type="non-terminal residue" evidence="2">
    <location>
        <position position="135"/>
    </location>
</feature>
<dbReference type="Pfam" id="PF00211">
    <property type="entry name" value="Guanylate_cyc"/>
    <property type="match status" value="1"/>
</dbReference>
<dbReference type="InterPro" id="IPR029787">
    <property type="entry name" value="Nucleotide_cyclase"/>
</dbReference>
<evidence type="ECO:0000259" key="1">
    <source>
        <dbReference type="PROSITE" id="PS50125"/>
    </source>
</evidence>
<evidence type="ECO:0000313" key="3">
    <source>
        <dbReference type="EnsemblProtists" id="EKX40652"/>
    </source>
</evidence>
<dbReference type="eggNOG" id="KOG1023">
    <property type="taxonomic scope" value="Eukaryota"/>
</dbReference>
<sequence length="135" mass="14847">DIVGYTKRCTGMSPKEIADWMSQVHADVEQLLSKHFIRKIETRGDCYVCVSGTNTVDGDRDQNQMSRMVAFALDVAVALHTNHDTQIRVGIDIGPLTITYIDSNHYAPTVCAFGDPMVVAGKLEQCGSPSMIRLS</sequence>
<evidence type="ECO:0000313" key="4">
    <source>
        <dbReference type="Proteomes" id="UP000011087"/>
    </source>
</evidence>
<dbReference type="Proteomes" id="UP000011087">
    <property type="component" value="Unassembled WGS sequence"/>
</dbReference>
<dbReference type="PROSITE" id="PS50125">
    <property type="entry name" value="GUANYLATE_CYCLASE_2"/>
    <property type="match status" value="1"/>
</dbReference>
<dbReference type="Gene3D" id="3.30.70.1230">
    <property type="entry name" value="Nucleotide cyclase"/>
    <property type="match status" value="1"/>
</dbReference>
<name>L1IX11_GUITC</name>
<proteinExistence type="predicted"/>
<reference evidence="3" key="3">
    <citation type="submission" date="2015-06" db="UniProtKB">
        <authorList>
            <consortium name="EnsemblProtists"/>
        </authorList>
    </citation>
    <scope>IDENTIFICATION</scope>
</reference>
<keyword evidence="4" id="KW-1185">Reference proteome</keyword>
<dbReference type="PANTHER" id="PTHR45655:SF13">
    <property type="entry name" value="SOLUBLE GUANYLATE CYCLASE GCY-32-RELATED"/>
    <property type="match status" value="1"/>
</dbReference>
<dbReference type="EMBL" id="JH993029">
    <property type="protein sequence ID" value="EKX40652.1"/>
    <property type="molecule type" value="Genomic_DNA"/>
</dbReference>
<dbReference type="EnsemblProtists" id="EKX40652">
    <property type="protein sequence ID" value="EKX40652"/>
    <property type="gene ID" value="GUITHDRAFT_43507"/>
</dbReference>
<gene>
    <name evidence="2" type="ORF">GUITHDRAFT_43507</name>
</gene>
<dbReference type="KEGG" id="gtt:GUITHDRAFT_43507"/>
<dbReference type="STRING" id="905079.L1IX11"/>
<feature type="domain" description="Guanylate cyclase" evidence="1">
    <location>
        <begin position="1"/>
        <end position="124"/>
    </location>
</feature>
<protein>
    <recommendedName>
        <fullName evidence="1">Guanylate cyclase domain-containing protein</fullName>
    </recommendedName>
</protein>
<dbReference type="RefSeq" id="XP_005827632.1">
    <property type="nucleotide sequence ID" value="XM_005827575.1"/>
</dbReference>
<dbReference type="GO" id="GO:0070482">
    <property type="term" value="P:response to oxygen levels"/>
    <property type="evidence" value="ECO:0007669"/>
    <property type="project" value="TreeGrafter"/>
</dbReference>
<evidence type="ECO:0000313" key="2">
    <source>
        <dbReference type="EMBL" id="EKX40652.1"/>
    </source>
</evidence>
<dbReference type="HOGENOM" id="CLU_1891261_0_0_1"/>
<reference evidence="4" key="2">
    <citation type="submission" date="2012-11" db="EMBL/GenBank/DDBJ databases">
        <authorList>
            <person name="Kuo A."/>
            <person name="Curtis B.A."/>
            <person name="Tanifuji G."/>
            <person name="Burki F."/>
            <person name="Gruber A."/>
            <person name="Irimia M."/>
            <person name="Maruyama S."/>
            <person name="Arias M.C."/>
            <person name="Ball S.G."/>
            <person name="Gile G.H."/>
            <person name="Hirakawa Y."/>
            <person name="Hopkins J.F."/>
            <person name="Rensing S.A."/>
            <person name="Schmutz J."/>
            <person name="Symeonidi A."/>
            <person name="Elias M."/>
            <person name="Eveleigh R.J."/>
            <person name="Herman E.K."/>
            <person name="Klute M.J."/>
            <person name="Nakayama T."/>
            <person name="Obornik M."/>
            <person name="Reyes-Prieto A."/>
            <person name="Armbrust E.V."/>
            <person name="Aves S.J."/>
            <person name="Beiko R.G."/>
            <person name="Coutinho P."/>
            <person name="Dacks J.B."/>
            <person name="Durnford D.G."/>
            <person name="Fast N.M."/>
            <person name="Green B.R."/>
            <person name="Grisdale C."/>
            <person name="Hempe F."/>
            <person name="Henrissat B."/>
            <person name="Hoppner M.P."/>
            <person name="Ishida K.-I."/>
            <person name="Kim E."/>
            <person name="Koreny L."/>
            <person name="Kroth P.G."/>
            <person name="Liu Y."/>
            <person name="Malik S.-B."/>
            <person name="Maier U.G."/>
            <person name="McRose D."/>
            <person name="Mock T."/>
            <person name="Neilson J.A."/>
            <person name="Onodera N.T."/>
            <person name="Poole A.M."/>
            <person name="Pritham E.J."/>
            <person name="Richards T.A."/>
            <person name="Rocap G."/>
            <person name="Roy S.W."/>
            <person name="Sarai C."/>
            <person name="Schaack S."/>
            <person name="Shirato S."/>
            <person name="Slamovits C.H."/>
            <person name="Spencer D.F."/>
            <person name="Suzuki S."/>
            <person name="Worden A.Z."/>
            <person name="Zauner S."/>
            <person name="Barry K."/>
            <person name="Bell C."/>
            <person name="Bharti A.K."/>
            <person name="Crow J.A."/>
            <person name="Grimwood J."/>
            <person name="Kramer R."/>
            <person name="Lindquist E."/>
            <person name="Lucas S."/>
            <person name="Salamov A."/>
            <person name="McFadden G.I."/>
            <person name="Lane C.E."/>
            <person name="Keeling P.J."/>
            <person name="Gray M.W."/>
            <person name="Grigoriev I.V."/>
            <person name="Archibald J.M."/>
        </authorList>
    </citation>
    <scope>NUCLEOTIDE SEQUENCE</scope>
    <source>
        <strain evidence="4">CCMP2712</strain>
    </source>
</reference>
<dbReference type="GO" id="GO:0019934">
    <property type="term" value="P:cGMP-mediated signaling"/>
    <property type="evidence" value="ECO:0007669"/>
    <property type="project" value="TreeGrafter"/>
</dbReference>
<feature type="non-terminal residue" evidence="2">
    <location>
        <position position="1"/>
    </location>
</feature>
<organism evidence="2">
    <name type="scientific">Guillardia theta (strain CCMP2712)</name>
    <name type="common">Cryptophyte</name>
    <dbReference type="NCBI Taxonomy" id="905079"/>
    <lineage>
        <taxon>Eukaryota</taxon>
        <taxon>Cryptophyceae</taxon>
        <taxon>Pyrenomonadales</taxon>
        <taxon>Geminigeraceae</taxon>
        <taxon>Guillardia</taxon>
    </lineage>
</organism>
<dbReference type="PANTHER" id="PTHR45655">
    <property type="entry name" value="GUANYLATE CYCLASE SOLUBLE SUBUNIT BETA-2"/>
    <property type="match status" value="1"/>
</dbReference>
<dbReference type="AlphaFoldDB" id="L1IX11"/>
<dbReference type="SUPFAM" id="SSF55073">
    <property type="entry name" value="Nucleotide cyclase"/>
    <property type="match status" value="1"/>
</dbReference>